<dbReference type="AlphaFoldDB" id="W9CP40"/>
<dbReference type="EMBL" id="AYSA01000145">
    <property type="protein sequence ID" value="ESZ96265.1"/>
    <property type="molecule type" value="Genomic_DNA"/>
</dbReference>
<keyword evidence="4" id="KW-1185">Reference proteome</keyword>
<feature type="region of interest" description="Disordered" evidence="1">
    <location>
        <begin position="328"/>
        <end position="359"/>
    </location>
</feature>
<accession>W9CP40</accession>
<dbReference type="InterPro" id="IPR045518">
    <property type="entry name" value="2EXR"/>
</dbReference>
<gene>
    <name evidence="3" type="ORF">SBOR_3320</name>
</gene>
<sequence>MADFNFPGIDLSDPFLPPPASGSIPVSIYTGTPFESISISKSKSKHTTPKLSIQPSHDYGTFTYPLTPTDELPSSNPNPNRISSATRHRDFSSDSHSPPSLSYSRSSSISSSSETSRSSSSSTSTSNLDIVSLSHRSSKNTTTWRPLTSFPHFASLPLEIQKIIWRHTLPGPQIIEIHHHSHNHTPLPLPPTLHTTQLSRHLTLTHLTPLTLFHPYYLPAPPPSSNHLSHLSHPTYIDLSHTTIYISPLTIYPDLGLHMLYTRNLHLIRYLAISFEVWCVLILDNHFVTAMLEMEMEGLVDVEVVFERGVDYSFSDTTSSDLLCDSNVSPSRLQSQTHSNSKNTSNPKPNLSFTTPTPTETQHLQTLFSRSYTRIWRWGYISGWEKILSKICFRWIDEDPEIETDAEIGDAEVEVKIGESESEGGLESLLHSVDDVMMEYRHGYRDGYKNISSKQGRYGNVTSGHGRYGYGYRDADAEQEQVVEYEYSESEYSVDIDDECFSVSVSDVEMEGLGITY</sequence>
<feature type="compositionally biased region" description="Low complexity" evidence="1">
    <location>
        <begin position="94"/>
        <end position="126"/>
    </location>
</feature>
<dbReference type="Proteomes" id="UP000019487">
    <property type="component" value="Unassembled WGS sequence"/>
</dbReference>
<feature type="region of interest" description="Disordered" evidence="1">
    <location>
        <begin position="40"/>
        <end position="128"/>
    </location>
</feature>
<evidence type="ECO:0000256" key="1">
    <source>
        <dbReference type="SAM" id="MobiDB-lite"/>
    </source>
</evidence>
<evidence type="ECO:0000313" key="3">
    <source>
        <dbReference type="EMBL" id="ESZ96265.1"/>
    </source>
</evidence>
<name>W9CP40_SCLBF</name>
<dbReference type="OrthoDB" id="3435929at2759"/>
<feature type="region of interest" description="Disordered" evidence="1">
    <location>
        <begin position="1"/>
        <end position="27"/>
    </location>
</feature>
<feature type="compositionally biased region" description="Low complexity" evidence="1">
    <location>
        <begin position="339"/>
        <end position="352"/>
    </location>
</feature>
<dbReference type="PANTHER" id="PTHR35910">
    <property type="entry name" value="2EXR DOMAIN-CONTAINING PROTEIN"/>
    <property type="match status" value="1"/>
</dbReference>
<reference evidence="3 4" key="1">
    <citation type="journal article" date="2014" name="Genome Announc.">
        <title>Draft genome sequence of Sclerotinia borealis, a psychrophilic plant pathogenic fungus.</title>
        <authorList>
            <person name="Mardanov A.V."/>
            <person name="Beletsky A.V."/>
            <person name="Kadnikov V.V."/>
            <person name="Ignatov A.N."/>
            <person name="Ravin N.V."/>
        </authorList>
    </citation>
    <scope>NUCLEOTIDE SEQUENCE [LARGE SCALE GENOMIC DNA]</scope>
    <source>
        <strain evidence="4">F-4157</strain>
    </source>
</reference>
<proteinExistence type="predicted"/>
<feature type="compositionally biased region" description="Low complexity" evidence="1">
    <location>
        <begin position="73"/>
        <end position="84"/>
    </location>
</feature>
<evidence type="ECO:0000313" key="4">
    <source>
        <dbReference type="Proteomes" id="UP000019487"/>
    </source>
</evidence>
<dbReference type="Pfam" id="PF20150">
    <property type="entry name" value="2EXR"/>
    <property type="match status" value="1"/>
</dbReference>
<dbReference type="PANTHER" id="PTHR35910:SF1">
    <property type="entry name" value="2EXR DOMAIN-CONTAINING PROTEIN"/>
    <property type="match status" value="1"/>
</dbReference>
<feature type="compositionally biased region" description="Polar residues" evidence="1">
    <location>
        <begin position="328"/>
        <end position="338"/>
    </location>
</feature>
<feature type="domain" description="2EXR" evidence="2">
    <location>
        <begin position="150"/>
        <end position="239"/>
    </location>
</feature>
<comment type="caution">
    <text evidence="3">The sequence shown here is derived from an EMBL/GenBank/DDBJ whole genome shotgun (WGS) entry which is preliminary data.</text>
</comment>
<organism evidence="3 4">
    <name type="scientific">Sclerotinia borealis (strain F-4128)</name>
    <dbReference type="NCBI Taxonomy" id="1432307"/>
    <lineage>
        <taxon>Eukaryota</taxon>
        <taxon>Fungi</taxon>
        <taxon>Dikarya</taxon>
        <taxon>Ascomycota</taxon>
        <taxon>Pezizomycotina</taxon>
        <taxon>Leotiomycetes</taxon>
        <taxon>Helotiales</taxon>
        <taxon>Sclerotiniaceae</taxon>
        <taxon>Sclerotinia</taxon>
    </lineage>
</organism>
<dbReference type="HOGENOM" id="CLU_560180_0_0_1"/>
<evidence type="ECO:0000259" key="2">
    <source>
        <dbReference type="Pfam" id="PF20150"/>
    </source>
</evidence>
<protein>
    <recommendedName>
        <fullName evidence="2">2EXR domain-containing protein</fullName>
    </recommendedName>
</protein>